<comment type="caution">
    <text evidence="2">The sequence shown here is derived from an EMBL/GenBank/DDBJ whole genome shotgun (WGS) entry which is preliminary data.</text>
</comment>
<organism evidence="2">
    <name type="scientific">marine sediment metagenome</name>
    <dbReference type="NCBI Taxonomy" id="412755"/>
    <lineage>
        <taxon>unclassified sequences</taxon>
        <taxon>metagenomes</taxon>
        <taxon>ecological metagenomes</taxon>
    </lineage>
</organism>
<protein>
    <submittedName>
        <fullName evidence="2">Uncharacterized protein</fullName>
    </submittedName>
</protein>
<reference evidence="2" key="1">
    <citation type="journal article" date="2015" name="Nature">
        <title>Complex archaea that bridge the gap between prokaryotes and eukaryotes.</title>
        <authorList>
            <person name="Spang A."/>
            <person name="Saw J.H."/>
            <person name="Jorgensen S.L."/>
            <person name="Zaremba-Niedzwiedzka K."/>
            <person name="Martijn J."/>
            <person name="Lind A.E."/>
            <person name="van Eijk R."/>
            <person name="Schleper C."/>
            <person name="Guy L."/>
            <person name="Ettema T.J."/>
        </authorList>
    </citation>
    <scope>NUCLEOTIDE SEQUENCE</scope>
</reference>
<sequence length="64" mass="7002">MTKKAATLGDIKKAANSYHKGVKEASKSFHGTYGGGIKDLTKHLGRKKTSIKGRKVRARNSLKF</sequence>
<proteinExistence type="predicted"/>
<dbReference type="AlphaFoldDB" id="A0A0F9WJS6"/>
<feature type="region of interest" description="Disordered" evidence="1">
    <location>
        <begin position="44"/>
        <end position="64"/>
    </location>
</feature>
<evidence type="ECO:0000313" key="2">
    <source>
        <dbReference type="EMBL" id="KKN78733.1"/>
    </source>
</evidence>
<evidence type="ECO:0000256" key="1">
    <source>
        <dbReference type="SAM" id="MobiDB-lite"/>
    </source>
</evidence>
<dbReference type="EMBL" id="LAZR01000258">
    <property type="protein sequence ID" value="KKN78733.1"/>
    <property type="molecule type" value="Genomic_DNA"/>
</dbReference>
<gene>
    <name evidence="2" type="ORF">LCGC14_0348000</name>
</gene>
<accession>A0A0F9WJS6</accession>
<name>A0A0F9WJS6_9ZZZZ</name>